<comment type="similarity">
    <text evidence="7 8">Belongs to the PINc/VapC protein family.</text>
</comment>
<evidence type="ECO:0000256" key="2">
    <source>
        <dbReference type="ARBA" id="ARBA00022649"/>
    </source>
</evidence>
<protein>
    <recommendedName>
        <fullName evidence="8">Ribonuclease VapC</fullName>
        <shortName evidence="8">RNase VapC</shortName>
        <ecNumber evidence="8">3.1.-.-</ecNumber>
    </recommendedName>
    <alternativeName>
        <fullName evidence="8">Toxin VapC</fullName>
    </alternativeName>
</protein>
<proteinExistence type="inferred from homology"/>
<dbReference type="EMBL" id="FXAF01000008">
    <property type="protein sequence ID" value="SMF58551.1"/>
    <property type="molecule type" value="Genomic_DNA"/>
</dbReference>
<evidence type="ECO:0000313" key="11">
    <source>
        <dbReference type="Proteomes" id="UP000192903"/>
    </source>
</evidence>
<dbReference type="CDD" id="cd09871">
    <property type="entry name" value="PIN_MtVapC28-VapC30-like"/>
    <property type="match status" value="1"/>
</dbReference>
<comment type="function">
    <text evidence="8">Toxic component of a toxin-antitoxin (TA) system. An RNase.</text>
</comment>
<dbReference type="InterPro" id="IPR029060">
    <property type="entry name" value="PIN-like_dom_sf"/>
</dbReference>
<feature type="domain" description="PIN" evidence="9">
    <location>
        <begin position="1"/>
        <end position="128"/>
    </location>
</feature>
<dbReference type="PANTHER" id="PTHR33653:SF1">
    <property type="entry name" value="RIBONUCLEASE VAPC2"/>
    <property type="match status" value="1"/>
</dbReference>
<dbReference type="AlphaFoldDB" id="A0A1X7FUT3"/>
<name>A0A1X7FUT3_9HYPH</name>
<evidence type="ECO:0000256" key="1">
    <source>
        <dbReference type="ARBA" id="ARBA00001946"/>
    </source>
</evidence>
<organism evidence="10 11">
    <name type="scientific">Xaviernesmea oryzae</name>
    <dbReference type="NCBI Taxonomy" id="464029"/>
    <lineage>
        <taxon>Bacteria</taxon>
        <taxon>Pseudomonadati</taxon>
        <taxon>Pseudomonadota</taxon>
        <taxon>Alphaproteobacteria</taxon>
        <taxon>Hyphomicrobiales</taxon>
        <taxon>Rhizobiaceae</taxon>
        <taxon>Rhizobium/Agrobacterium group</taxon>
        <taxon>Xaviernesmea</taxon>
    </lineage>
</organism>
<feature type="binding site" evidence="8">
    <location>
        <position position="4"/>
    </location>
    <ligand>
        <name>Mg(2+)</name>
        <dbReference type="ChEBI" id="CHEBI:18420"/>
    </ligand>
</feature>
<feature type="binding site" evidence="8">
    <location>
        <position position="103"/>
    </location>
    <ligand>
        <name>Mg(2+)</name>
        <dbReference type="ChEBI" id="CHEBI:18420"/>
    </ligand>
</feature>
<dbReference type="GO" id="GO:0004540">
    <property type="term" value="F:RNA nuclease activity"/>
    <property type="evidence" value="ECO:0007669"/>
    <property type="project" value="InterPro"/>
</dbReference>
<dbReference type="HAMAP" id="MF_00265">
    <property type="entry name" value="VapC_Nob1"/>
    <property type="match status" value="1"/>
</dbReference>
<evidence type="ECO:0000256" key="3">
    <source>
        <dbReference type="ARBA" id="ARBA00022722"/>
    </source>
</evidence>
<dbReference type="EC" id="3.1.-.-" evidence="8"/>
<keyword evidence="6 8" id="KW-0460">Magnesium</keyword>
<sequence>MFVDSSVVIAILSKEDDAEHFLEQLYGAVGRCTSPLVVLEATMRLTSKMRVDPIEAEAAVEGFLERAAIDIVPIEEADGRLAVQAFREYGKGRGHPAQLNFADCLSYACAKNRGMPLLYKGEDFARTDLA</sequence>
<accession>A0A1X7FUT3</accession>
<dbReference type="GO" id="GO:0090729">
    <property type="term" value="F:toxin activity"/>
    <property type="evidence" value="ECO:0007669"/>
    <property type="project" value="UniProtKB-KW"/>
</dbReference>
<keyword evidence="3 8" id="KW-0540">Nuclease</keyword>
<evidence type="ECO:0000256" key="8">
    <source>
        <dbReference type="HAMAP-Rule" id="MF_00265"/>
    </source>
</evidence>
<dbReference type="InterPro" id="IPR022907">
    <property type="entry name" value="VapC_family"/>
</dbReference>
<gene>
    <name evidence="8" type="primary">vapC</name>
    <name evidence="10" type="ORF">SAMN02982989_0793</name>
</gene>
<dbReference type="PANTHER" id="PTHR33653">
    <property type="entry name" value="RIBONUCLEASE VAPC2"/>
    <property type="match status" value="1"/>
</dbReference>
<dbReference type="STRING" id="464029.SAMN02982989_0793"/>
<dbReference type="GO" id="GO:0000287">
    <property type="term" value="F:magnesium ion binding"/>
    <property type="evidence" value="ECO:0007669"/>
    <property type="project" value="UniProtKB-UniRule"/>
</dbReference>
<dbReference type="Gene3D" id="3.40.50.1010">
    <property type="entry name" value="5'-nuclease"/>
    <property type="match status" value="1"/>
</dbReference>
<dbReference type="InterPro" id="IPR050556">
    <property type="entry name" value="Type_II_TA_system_RNase"/>
</dbReference>
<evidence type="ECO:0000256" key="5">
    <source>
        <dbReference type="ARBA" id="ARBA00022801"/>
    </source>
</evidence>
<reference evidence="11" key="1">
    <citation type="submission" date="2017-04" db="EMBL/GenBank/DDBJ databases">
        <authorList>
            <person name="Varghese N."/>
            <person name="Submissions S."/>
        </authorList>
    </citation>
    <scope>NUCLEOTIDE SEQUENCE [LARGE SCALE GENOMIC DNA]</scope>
    <source>
        <strain evidence="11">B4P</strain>
    </source>
</reference>
<evidence type="ECO:0000256" key="4">
    <source>
        <dbReference type="ARBA" id="ARBA00022723"/>
    </source>
</evidence>
<dbReference type="Pfam" id="PF01850">
    <property type="entry name" value="PIN"/>
    <property type="match status" value="1"/>
</dbReference>
<comment type="cofactor">
    <cofactor evidence="1 8">
        <name>Mg(2+)</name>
        <dbReference type="ChEBI" id="CHEBI:18420"/>
    </cofactor>
</comment>
<evidence type="ECO:0000313" key="10">
    <source>
        <dbReference type="EMBL" id="SMF58551.1"/>
    </source>
</evidence>
<dbReference type="InterPro" id="IPR002716">
    <property type="entry name" value="PIN_dom"/>
</dbReference>
<dbReference type="GO" id="GO:0016787">
    <property type="term" value="F:hydrolase activity"/>
    <property type="evidence" value="ECO:0007669"/>
    <property type="project" value="UniProtKB-KW"/>
</dbReference>
<evidence type="ECO:0000259" key="9">
    <source>
        <dbReference type="Pfam" id="PF01850"/>
    </source>
</evidence>
<keyword evidence="11" id="KW-1185">Reference proteome</keyword>
<evidence type="ECO:0000256" key="6">
    <source>
        <dbReference type="ARBA" id="ARBA00022842"/>
    </source>
</evidence>
<keyword evidence="4 8" id="KW-0479">Metal-binding</keyword>
<dbReference type="OrthoDB" id="32625at2"/>
<keyword evidence="2 8" id="KW-1277">Toxin-antitoxin system</keyword>
<dbReference type="Proteomes" id="UP000192903">
    <property type="component" value="Unassembled WGS sequence"/>
</dbReference>
<keyword evidence="5 8" id="KW-0378">Hydrolase</keyword>
<dbReference type="SUPFAM" id="SSF88723">
    <property type="entry name" value="PIN domain-like"/>
    <property type="match status" value="1"/>
</dbReference>
<keyword evidence="8" id="KW-0800">Toxin</keyword>
<evidence type="ECO:0000256" key="7">
    <source>
        <dbReference type="ARBA" id="ARBA00038093"/>
    </source>
</evidence>
<dbReference type="RefSeq" id="WP_085423708.1">
    <property type="nucleotide sequence ID" value="NZ_FXAF01000008.1"/>
</dbReference>